<dbReference type="InterPro" id="IPR027417">
    <property type="entry name" value="P-loop_NTPase"/>
</dbReference>
<dbReference type="SUPFAM" id="SSF52540">
    <property type="entry name" value="P-loop containing nucleoside triphosphate hydrolases"/>
    <property type="match status" value="1"/>
</dbReference>
<sequence>MHRSSTSLLAGLLSETLDLPVGPKHRLIQPNFDNEKGFYELLDAVLANDNVMKYQKRDYGNVENISVKKGCQDILEVGGGVSLNNGDKYEVEVGRQGWKFNFKLGESSIEVWNEYPIFLQKDPRMCLTLGSWYPFFSKPPAVIWTYRNPIEVASSMNKRDGNNIFPLSRGLSLWLQYTRAGLENAVGLCTVFTSNKLVFGDVEGELERIRRDLRGVCGVEVTGDVISKEIINEFVDMKLQHQHAKDNVQHIKGVRGCEFPTWKSPQNKPREEKLYEAAMQVYCDLESGYLYDHVEDYEWPGLVGYVNVLGG</sequence>
<accession>A0A9W6ZJ16</accession>
<dbReference type="Proteomes" id="UP001165122">
    <property type="component" value="Unassembled WGS sequence"/>
</dbReference>
<reference evidence="2" key="1">
    <citation type="journal article" date="2023" name="Commun. Biol.">
        <title>Genome analysis of Parmales, the sister group of diatoms, reveals the evolutionary specialization of diatoms from phago-mixotrophs to photoautotrophs.</title>
        <authorList>
            <person name="Ban H."/>
            <person name="Sato S."/>
            <person name="Yoshikawa S."/>
            <person name="Yamada K."/>
            <person name="Nakamura Y."/>
            <person name="Ichinomiya M."/>
            <person name="Sato N."/>
            <person name="Blanc-Mathieu R."/>
            <person name="Endo H."/>
            <person name="Kuwata A."/>
            <person name="Ogata H."/>
        </authorList>
    </citation>
    <scope>NUCLEOTIDE SEQUENCE [LARGE SCALE GENOMIC DNA]</scope>
    <source>
        <strain evidence="2">NIES 3700</strain>
    </source>
</reference>
<dbReference type="OrthoDB" id="38641at2759"/>
<organism evidence="1 2">
    <name type="scientific">Triparma laevis f. longispina</name>
    <dbReference type="NCBI Taxonomy" id="1714387"/>
    <lineage>
        <taxon>Eukaryota</taxon>
        <taxon>Sar</taxon>
        <taxon>Stramenopiles</taxon>
        <taxon>Ochrophyta</taxon>
        <taxon>Bolidophyceae</taxon>
        <taxon>Parmales</taxon>
        <taxon>Triparmaceae</taxon>
        <taxon>Triparma</taxon>
    </lineage>
</organism>
<name>A0A9W6ZJ16_9STRA</name>
<proteinExistence type="predicted"/>
<evidence type="ECO:0000313" key="2">
    <source>
        <dbReference type="Proteomes" id="UP001165122"/>
    </source>
</evidence>
<evidence type="ECO:0008006" key="3">
    <source>
        <dbReference type="Google" id="ProtNLM"/>
    </source>
</evidence>
<protein>
    <recommendedName>
        <fullName evidence="3">Sulfotransferase</fullName>
    </recommendedName>
</protein>
<dbReference type="EMBL" id="BRXW01000401">
    <property type="protein sequence ID" value="GMH51180.1"/>
    <property type="molecule type" value="Genomic_DNA"/>
</dbReference>
<gene>
    <name evidence="1" type="ORF">TrLO_g3575</name>
</gene>
<comment type="caution">
    <text evidence="1">The sequence shown here is derived from an EMBL/GenBank/DDBJ whole genome shotgun (WGS) entry which is preliminary data.</text>
</comment>
<dbReference type="Gene3D" id="3.40.50.300">
    <property type="entry name" value="P-loop containing nucleotide triphosphate hydrolases"/>
    <property type="match status" value="1"/>
</dbReference>
<evidence type="ECO:0000313" key="1">
    <source>
        <dbReference type="EMBL" id="GMH51180.1"/>
    </source>
</evidence>
<keyword evidence="2" id="KW-1185">Reference proteome</keyword>
<dbReference type="AlphaFoldDB" id="A0A9W6ZJ16"/>